<name>A1K8S4_AZOSB</name>
<dbReference type="Gene3D" id="3.30.70.270">
    <property type="match status" value="1"/>
</dbReference>
<dbReference type="EMBL" id="AM406670">
    <property type="protein sequence ID" value="CAL95229.1"/>
    <property type="molecule type" value="Genomic_DNA"/>
</dbReference>
<sequence length="311" mass="33923">MIDVAFNDFQSAAHAVLAYLHKRFGFGLWMVTRTEGEDWIVLQAEDHGYGVKAGSVFRWADSFCSEMVKGNGPRIAPDCDAVAVYAAAPIGRQVPIKAYIGVPLTKADGSLFGTLCAIDPVSQSPEIVAEQHLVELLARLLSTILHADLLLSHEIRRNERLELEAQTDPLTGLFNRRAWDQMLHREEERCVRFGHPAAAVVVDLAGLQHVNDSEGHAAGDALIVCAAQALRASVREVDILARLGGDEFGVVAVECNEAGGHALVARLRAAFAAYGVDASIGMAMRDPTWGLDAAWQRADRLMYSEKRRLRG</sequence>
<dbReference type="PROSITE" id="PS50887">
    <property type="entry name" value="GGDEF"/>
    <property type="match status" value="1"/>
</dbReference>
<dbReference type="InterPro" id="IPR029787">
    <property type="entry name" value="Nucleotide_cyclase"/>
</dbReference>
<protein>
    <recommendedName>
        <fullName evidence="1">diguanylate cyclase</fullName>
        <ecNumber evidence="1">2.7.7.65</ecNumber>
    </recommendedName>
</protein>
<dbReference type="Pfam" id="PF01590">
    <property type="entry name" value="GAF"/>
    <property type="match status" value="1"/>
</dbReference>
<evidence type="ECO:0000256" key="1">
    <source>
        <dbReference type="ARBA" id="ARBA00012528"/>
    </source>
</evidence>
<reference evidence="4 5" key="1">
    <citation type="journal article" date="2006" name="Nat. Biotechnol.">
        <title>Complete genome of the mutualistic, N2-fixing grass endophyte Azoarcus sp. strain BH72.</title>
        <authorList>
            <person name="Krause A."/>
            <person name="Ramakumar A."/>
            <person name="Bartels D."/>
            <person name="Battistoni F."/>
            <person name="Bekel T."/>
            <person name="Boch J."/>
            <person name="Boehm M."/>
            <person name="Friedrich F."/>
            <person name="Hurek T."/>
            <person name="Krause L."/>
            <person name="Linke B."/>
            <person name="McHardy A.C."/>
            <person name="Sarkar A."/>
            <person name="Schneiker S."/>
            <person name="Syed A.A."/>
            <person name="Thauer R."/>
            <person name="Vorhoelter F.-J."/>
            <person name="Weidner S."/>
            <person name="Puehler A."/>
            <person name="Reinhold-Hurek B."/>
            <person name="Kaiser O."/>
            <person name="Goesmann A."/>
        </authorList>
    </citation>
    <scope>NUCLEOTIDE SEQUENCE [LARGE SCALE GENOMIC DNA]</scope>
    <source>
        <strain evidence="4 5">BH72</strain>
    </source>
</reference>
<comment type="catalytic activity">
    <reaction evidence="2">
        <text>2 GTP = 3',3'-c-di-GMP + 2 diphosphate</text>
        <dbReference type="Rhea" id="RHEA:24898"/>
        <dbReference type="ChEBI" id="CHEBI:33019"/>
        <dbReference type="ChEBI" id="CHEBI:37565"/>
        <dbReference type="ChEBI" id="CHEBI:58805"/>
        <dbReference type="EC" id="2.7.7.65"/>
    </reaction>
</comment>
<gene>
    <name evidence="4" type="ordered locus">azo2612</name>
</gene>
<accession>A1K8S4</accession>
<dbReference type="Gene3D" id="3.30.450.40">
    <property type="match status" value="1"/>
</dbReference>
<evidence type="ECO:0000313" key="5">
    <source>
        <dbReference type="Proteomes" id="UP000002588"/>
    </source>
</evidence>
<dbReference type="STRING" id="62928.azo2612"/>
<dbReference type="SUPFAM" id="SSF55781">
    <property type="entry name" value="GAF domain-like"/>
    <property type="match status" value="1"/>
</dbReference>
<dbReference type="AlphaFoldDB" id="A1K8S4"/>
<dbReference type="eggNOG" id="COG2203">
    <property type="taxonomic scope" value="Bacteria"/>
</dbReference>
<dbReference type="GO" id="GO:0005886">
    <property type="term" value="C:plasma membrane"/>
    <property type="evidence" value="ECO:0007669"/>
    <property type="project" value="TreeGrafter"/>
</dbReference>
<dbReference type="EC" id="2.7.7.65" evidence="1"/>
<dbReference type="PANTHER" id="PTHR45138">
    <property type="entry name" value="REGULATORY COMPONENTS OF SENSORY TRANSDUCTION SYSTEM"/>
    <property type="match status" value="1"/>
</dbReference>
<dbReference type="RefSeq" id="WP_011766339.1">
    <property type="nucleotide sequence ID" value="NC_008702.1"/>
</dbReference>
<dbReference type="GO" id="GO:1902201">
    <property type="term" value="P:negative regulation of bacterial-type flagellum-dependent cell motility"/>
    <property type="evidence" value="ECO:0007669"/>
    <property type="project" value="TreeGrafter"/>
</dbReference>
<dbReference type="SMART" id="SM00065">
    <property type="entry name" value="GAF"/>
    <property type="match status" value="1"/>
</dbReference>
<dbReference type="InterPro" id="IPR003018">
    <property type="entry name" value="GAF"/>
</dbReference>
<dbReference type="SUPFAM" id="SSF55073">
    <property type="entry name" value="Nucleotide cyclase"/>
    <property type="match status" value="1"/>
</dbReference>
<dbReference type="KEGG" id="azo:azo2612"/>
<evidence type="ECO:0000313" key="4">
    <source>
        <dbReference type="EMBL" id="CAL95229.1"/>
    </source>
</evidence>
<dbReference type="eggNOG" id="COG2199">
    <property type="taxonomic scope" value="Bacteria"/>
</dbReference>
<organism evidence="4 5">
    <name type="scientific">Azoarcus sp. (strain BH72)</name>
    <dbReference type="NCBI Taxonomy" id="418699"/>
    <lineage>
        <taxon>Bacteria</taxon>
        <taxon>Pseudomonadati</taxon>
        <taxon>Pseudomonadota</taxon>
        <taxon>Betaproteobacteria</taxon>
        <taxon>Rhodocyclales</taxon>
        <taxon>Zoogloeaceae</taxon>
        <taxon>Azoarcus</taxon>
    </lineage>
</organism>
<dbReference type="Proteomes" id="UP000002588">
    <property type="component" value="Chromosome"/>
</dbReference>
<dbReference type="CDD" id="cd01949">
    <property type="entry name" value="GGDEF"/>
    <property type="match status" value="1"/>
</dbReference>
<dbReference type="Pfam" id="PF00990">
    <property type="entry name" value="GGDEF"/>
    <property type="match status" value="1"/>
</dbReference>
<feature type="domain" description="GGDEF" evidence="3">
    <location>
        <begin position="195"/>
        <end position="311"/>
    </location>
</feature>
<dbReference type="NCBIfam" id="TIGR00254">
    <property type="entry name" value="GGDEF"/>
    <property type="match status" value="1"/>
</dbReference>
<dbReference type="InterPro" id="IPR000160">
    <property type="entry name" value="GGDEF_dom"/>
</dbReference>
<dbReference type="GO" id="GO:0043709">
    <property type="term" value="P:cell adhesion involved in single-species biofilm formation"/>
    <property type="evidence" value="ECO:0007669"/>
    <property type="project" value="TreeGrafter"/>
</dbReference>
<proteinExistence type="predicted"/>
<keyword evidence="5" id="KW-1185">Reference proteome</keyword>
<evidence type="ECO:0000256" key="2">
    <source>
        <dbReference type="ARBA" id="ARBA00034247"/>
    </source>
</evidence>
<dbReference type="InterPro" id="IPR029016">
    <property type="entry name" value="GAF-like_dom_sf"/>
</dbReference>
<dbReference type="SMART" id="SM00267">
    <property type="entry name" value="GGDEF"/>
    <property type="match status" value="1"/>
</dbReference>
<evidence type="ECO:0000259" key="3">
    <source>
        <dbReference type="PROSITE" id="PS50887"/>
    </source>
</evidence>
<dbReference type="HOGENOM" id="CLU_000445_11_32_4"/>
<dbReference type="PANTHER" id="PTHR45138:SF9">
    <property type="entry name" value="DIGUANYLATE CYCLASE DGCM-RELATED"/>
    <property type="match status" value="1"/>
</dbReference>
<dbReference type="GO" id="GO:0052621">
    <property type="term" value="F:diguanylate cyclase activity"/>
    <property type="evidence" value="ECO:0007669"/>
    <property type="project" value="UniProtKB-EC"/>
</dbReference>
<dbReference type="InterPro" id="IPR043128">
    <property type="entry name" value="Rev_trsase/Diguanyl_cyclase"/>
</dbReference>
<dbReference type="InterPro" id="IPR050469">
    <property type="entry name" value="Diguanylate_Cyclase"/>
</dbReference>